<name>A0A9P5NTX9_GYMJU</name>
<dbReference type="InterPro" id="IPR040497">
    <property type="entry name" value="Glyco_transf_24"/>
</dbReference>
<evidence type="ECO:0000256" key="3">
    <source>
        <dbReference type="ARBA" id="ARBA00004922"/>
    </source>
</evidence>
<evidence type="ECO:0000313" key="14">
    <source>
        <dbReference type="EMBL" id="KAF8905183.1"/>
    </source>
</evidence>
<dbReference type="SUPFAM" id="SSF53448">
    <property type="entry name" value="Nucleotide-diphospho-sugar transferases"/>
    <property type="match status" value="1"/>
</dbReference>
<dbReference type="GO" id="GO:0051082">
    <property type="term" value="F:unfolded protein binding"/>
    <property type="evidence" value="ECO:0007669"/>
    <property type="project" value="TreeGrafter"/>
</dbReference>
<dbReference type="Gene3D" id="3.90.550.10">
    <property type="entry name" value="Spore Coat Polysaccharide Biosynthesis Protein SpsA, Chain A"/>
    <property type="match status" value="1"/>
</dbReference>
<evidence type="ECO:0000256" key="4">
    <source>
        <dbReference type="ARBA" id="ARBA00006351"/>
    </source>
</evidence>
<keyword evidence="6" id="KW-0732">Signal</keyword>
<dbReference type="OrthoDB" id="27683at2759"/>
<evidence type="ECO:0000313" key="15">
    <source>
        <dbReference type="Proteomes" id="UP000724874"/>
    </source>
</evidence>
<dbReference type="Pfam" id="PF18401">
    <property type="entry name" value="Thioredoxin_13"/>
    <property type="match status" value="1"/>
</dbReference>
<dbReference type="InterPro" id="IPR029044">
    <property type="entry name" value="Nucleotide-diphossugar_trans"/>
</dbReference>
<dbReference type="PANTHER" id="PTHR11226:SF0">
    <property type="entry name" value="UDP-GLUCOSE:GLYCOPROTEIN GLUCOSYLTRANSFERASE"/>
    <property type="match status" value="1"/>
</dbReference>
<comment type="cofactor">
    <cofactor evidence="1">
        <name>Ca(2+)</name>
        <dbReference type="ChEBI" id="CHEBI:29108"/>
    </cofactor>
</comment>
<keyword evidence="5" id="KW-0808">Transferase</keyword>
<evidence type="ECO:0000256" key="8">
    <source>
        <dbReference type="ARBA" id="ARBA00023180"/>
    </source>
</evidence>
<dbReference type="EMBL" id="JADNYJ010000023">
    <property type="protein sequence ID" value="KAF8905183.1"/>
    <property type="molecule type" value="Genomic_DNA"/>
</dbReference>
<dbReference type="GO" id="GO:0018279">
    <property type="term" value="P:protein N-linked glycosylation via asparagine"/>
    <property type="evidence" value="ECO:0007669"/>
    <property type="project" value="TreeGrafter"/>
</dbReference>
<dbReference type="PANTHER" id="PTHR11226">
    <property type="entry name" value="UDP-GLUCOSE GLYCOPROTEIN:GLUCOSYLTRANSFERASE"/>
    <property type="match status" value="1"/>
</dbReference>
<evidence type="ECO:0000259" key="9">
    <source>
        <dbReference type="Pfam" id="PF18400"/>
    </source>
</evidence>
<comment type="pathway">
    <text evidence="3">Protein modification; protein glycosylation.</text>
</comment>
<feature type="domain" description="UGGT thioredoxin-like" evidence="10">
    <location>
        <begin position="202"/>
        <end position="327"/>
    </location>
</feature>
<reference evidence="14" key="1">
    <citation type="submission" date="2020-11" db="EMBL/GenBank/DDBJ databases">
        <authorList>
            <consortium name="DOE Joint Genome Institute"/>
            <person name="Ahrendt S."/>
            <person name="Riley R."/>
            <person name="Andreopoulos W."/>
            <person name="LaButti K."/>
            <person name="Pangilinan J."/>
            <person name="Ruiz-duenas F.J."/>
            <person name="Barrasa J.M."/>
            <person name="Sanchez-Garcia M."/>
            <person name="Camarero S."/>
            <person name="Miyauchi S."/>
            <person name="Serrano A."/>
            <person name="Linde D."/>
            <person name="Babiker R."/>
            <person name="Drula E."/>
            <person name="Ayuso-Fernandez I."/>
            <person name="Pacheco R."/>
            <person name="Padilla G."/>
            <person name="Ferreira P."/>
            <person name="Barriuso J."/>
            <person name="Kellner H."/>
            <person name="Castanera R."/>
            <person name="Alfaro M."/>
            <person name="Ramirez L."/>
            <person name="Pisabarro A.G."/>
            <person name="Kuo A."/>
            <person name="Tritt A."/>
            <person name="Lipzen A."/>
            <person name="He G."/>
            <person name="Yan M."/>
            <person name="Ng V."/>
            <person name="Cullen D."/>
            <person name="Martin F."/>
            <person name="Rosso M.-N."/>
            <person name="Henrissat B."/>
            <person name="Hibbett D."/>
            <person name="Martinez A.T."/>
            <person name="Grigoriev I.V."/>
        </authorList>
    </citation>
    <scope>NUCLEOTIDE SEQUENCE</scope>
    <source>
        <strain evidence="14">AH 44721</strain>
    </source>
</reference>
<accession>A0A9P5NTX9</accession>
<evidence type="ECO:0000259" key="12">
    <source>
        <dbReference type="Pfam" id="PF18403"/>
    </source>
</evidence>
<dbReference type="InterPro" id="IPR009448">
    <property type="entry name" value="UDP-g_GGtrans"/>
</dbReference>
<dbReference type="GO" id="GO:0003980">
    <property type="term" value="F:UDP-glucose:glycoprotein glucosyltransferase activity"/>
    <property type="evidence" value="ECO:0007669"/>
    <property type="project" value="InterPro"/>
</dbReference>
<keyword evidence="7" id="KW-0256">Endoplasmic reticulum</keyword>
<evidence type="ECO:0000256" key="6">
    <source>
        <dbReference type="ARBA" id="ARBA00022729"/>
    </source>
</evidence>
<comment type="similarity">
    <text evidence="4">Belongs to the glycosyltransferase 8 family.</text>
</comment>
<dbReference type="Pfam" id="PF06427">
    <property type="entry name" value="UDP-g_GGTase"/>
    <property type="match status" value="1"/>
</dbReference>
<evidence type="ECO:0000256" key="1">
    <source>
        <dbReference type="ARBA" id="ARBA00001913"/>
    </source>
</evidence>
<dbReference type="InterPro" id="IPR040525">
    <property type="entry name" value="UGGT_TRXL_4"/>
</dbReference>
<proteinExistence type="inferred from homology"/>
<gene>
    <name evidence="14" type="ORF">CPB84DRAFT_1771779</name>
</gene>
<feature type="domain" description="UGGT thioredoxin-like" evidence="9">
    <location>
        <begin position="1"/>
        <end position="134"/>
    </location>
</feature>
<evidence type="ECO:0000256" key="2">
    <source>
        <dbReference type="ARBA" id="ARBA00004319"/>
    </source>
</evidence>
<feature type="domain" description="UGGT thioredoxin-like" evidence="11">
    <location>
        <begin position="335"/>
        <end position="606"/>
    </location>
</feature>
<organism evidence="14 15">
    <name type="scientific">Gymnopilus junonius</name>
    <name type="common">Spectacular rustgill mushroom</name>
    <name type="synonym">Gymnopilus spectabilis subsp. junonius</name>
    <dbReference type="NCBI Taxonomy" id="109634"/>
    <lineage>
        <taxon>Eukaryota</taxon>
        <taxon>Fungi</taxon>
        <taxon>Dikarya</taxon>
        <taxon>Basidiomycota</taxon>
        <taxon>Agaricomycotina</taxon>
        <taxon>Agaricomycetes</taxon>
        <taxon>Agaricomycetidae</taxon>
        <taxon>Agaricales</taxon>
        <taxon>Agaricineae</taxon>
        <taxon>Hymenogastraceae</taxon>
        <taxon>Gymnopilus</taxon>
    </lineage>
</organism>
<dbReference type="Pfam" id="PF18403">
    <property type="entry name" value="Thioredoxin_15"/>
    <property type="match status" value="1"/>
</dbReference>
<feature type="domain" description="Glucosyltransferase 24 catalytic" evidence="13">
    <location>
        <begin position="1189"/>
        <end position="1437"/>
    </location>
</feature>
<keyword evidence="15" id="KW-1185">Reference proteome</keyword>
<dbReference type="Pfam" id="PF18400">
    <property type="entry name" value="Thioredoxin_12"/>
    <property type="match status" value="1"/>
</dbReference>
<dbReference type="Proteomes" id="UP000724874">
    <property type="component" value="Unassembled WGS sequence"/>
</dbReference>
<dbReference type="InterPro" id="IPR040692">
    <property type="entry name" value="UGGT_TRXL_3"/>
</dbReference>
<dbReference type="Pfam" id="PF18404">
    <property type="entry name" value="Glyco_transf_24"/>
    <property type="match status" value="1"/>
</dbReference>
<evidence type="ECO:0000259" key="13">
    <source>
        <dbReference type="Pfam" id="PF18404"/>
    </source>
</evidence>
<evidence type="ECO:0000259" key="10">
    <source>
        <dbReference type="Pfam" id="PF18401"/>
    </source>
</evidence>
<comment type="caution">
    <text evidence="14">The sequence shown here is derived from an EMBL/GenBank/DDBJ whole genome shotgun (WGS) entry which is preliminary data.</text>
</comment>
<evidence type="ECO:0000256" key="7">
    <source>
        <dbReference type="ARBA" id="ARBA00022824"/>
    </source>
</evidence>
<protein>
    <submittedName>
        <fullName evidence="14">Glycosyltransferase family 24 protein</fullName>
    </submittedName>
</protein>
<keyword evidence="8" id="KW-0325">Glycoprotein</keyword>
<dbReference type="CDD" id="cd06432">
    <property type="entry name" value="GT8_HUGT1_C_like"/>
    <property type="match status" value="1"/>
</dbReference>
<dbReference type="InterPro" id="IPR040693">
    <property type="entry name" value="UGGT_TRXL_1"/>
</dbReference>
<evidence type="ECO:0000259" key="11">
    <source>
        <dbReference type="Pfam" id="PF18402"/>
    </source>
</evidence>
<dbReference type="GO" id="GO:0036503">
    <property type="term" value="P:ERAD pathway"/>
    <property type="evidence" value="ECO:0007669"/>
    <property type="project" value="TreeGrafter"/>
</dbReference>
<feature type="domain" description="UDP-glucose:glycoprotein glucosyltransferase thioredoxin-like" evidence="12">
    <location>
        <begin position="632"/>
        <end position="862"/>
    </location>
</feature>
<dbReference type="InterPro" id="IPR040694">
    <property type="entry name" value="UGGT_TRXL_2"/>
</dbReference>
<dbReference type="Pfam" id="PF18402">
    <property type="entry name" value="Thioredoxin_14"/>
    <property type="match status" value="1"/>
</dbReference>
<comment type="subcellular location">
    <subcellularLocation>
        <location evidence="2">Endoplasmic reticulum lumen</location>
    </subcellularLocation>
</comment>
<evidence type="ECO:0000256" key="5">
    <source>
        <dbReference type="ARBA" id="ARBA00022679"/>
    </source>
</evidence>
<sequence length="1499" mass="169281">MNLAIHAATPKLEAFYNYYVDHHSQSTGTQCGSWVDWYGEVVCDVETLAQLTGKEAIDAPNAPSPQPRPQILTFDHIFPPPQDILERPPRTAIFYASLTSPNFLELHTYLLKVTNRPDPHVEYVFRHIPPTTPSSLKNYLSGYGVALDLKKMDYLALDDRQQGTSNSDANGDSELEEQKVDPLLPLILAHPENTTAPGADVPLTEEEIESLGGKAAQLIAESKSPLTTLTHLSQNFPKYATSLARRVVVNESISSELQNNSLKVQRGASVFWLNGLTIELKDLHPFGLLKAIRKERGIMKWLTQQGLKRQQAFDVLTHPAISATQKESGTLEAVFDASDREEGEDVIVWWNDMEKDSRYARWNPSLYSLLRPLYPGAMPTVRANLFNIVLILDLSDIVNLNFLASPMSNIINHIPLRFGLVPVTETDDAKRMAKLFYHLIKNYGRKKTLDVFRTMILDYQRQGVPSTKIEWNIVRKAYEDLVEKERPEKPEADFPGLDTIIKDNNASEIDGVDLGTNEAPINEIEKYTQRLAATLSRSPKGHVFFNGKHFDFDEDFFRYMQTEMSVQMNYLSEKIYSGVLSDENKPESMSNYFYDLPTTSKRRNVYMFPPGGSKDVQIVSLPEVFAKTRFRVSPQTYLYPTAAESVYESLYIVTDLDTQDGLALIKEAISSLTSDSKTRVSFIHNPTIIQSPESGTRPPASWLIAHLHIRGLLSQATPSQLISALGLEISAATAPEIVVKEEVQTALKENADNDLVFKQLTGGAGLHDILAEEYADYVKESKNVARELRLQPGQTAVVVNGRVVGPIPANDFRVADFKTLEDFEFRKRTEPVLKALQEVAPALLEDKFVSAHLVSMVSSVVAAAQQPDPSETGLFDTPPRPRQKGYLLLDSNYTSFVYGDNSTALYHVSVLLDPLSEIGQKWSSLLKWLSSIPDIFIEVHLNPGRYTDIPLKRFYRYNLLPALAFDEEGHEIPAQVVFEDIPVDPIYTLAMDVPTAWLVRPRESLYDLDNIQLGKLFHGDTAVEAIFELDYIVIEGHAREVPHNTVPRGVQLQLVTSDNVPIDDTQVVANLGYFQFKAKPGVFRLEIREGKGRDIFKLESVGNEGWDSPTVEEAGAHITVTSFEGSTLYPRFKRLPEMEQADVLEEQSEEDANQKGVFEDLSSKVMSIFRSPKKEPSTDIVPVKPQADINIFTVASGLLYERFVGIMILSVLRNTNSTVKFWFIENFLSPSFLEFIPHMAEKYNFQYELVTYKWPSWLRAQTEKQRIIWAYKILFLDVLFPMDLKKVIFVDADQIVRADLKELVDLDLHGAPYGYTPMGDDNEDMEGFRFWKTGYWKEFLQGKPYHISALYVIDLVRFRQDILRGQYQQLSADPNSLANLDQGNYSLPEDWLWCETWCSKDRFHRAKTIDLCQNPLTKEPKLARARQIPENCEFTRELAAQGKIHSRLAVADVNALAGGGPALPITNEELEVEAIAAEVEAVVEEKGASDSDEHQRDEL</sequence>
<dbReference type="GO" id="GO:0005788">
    <property type="term" value="C:endoplasmic reticulum lumen"/>
    <property type="evidence" value="ECO:0007669"/>
    <property type="project" value="UniProtKB-SubCell"/>
</dbReference>